<comment type="caution">
    <text evidence="2">The sequence shown here is derived from an EMBL/GenBank/DDBJ whole genome shotgun (WGS) entry which is preliminary data.</text>
</comment>
<protein>
    <submittedName>
        <fullName evidence="2">Uncharacterized protein</fullName>
    </submittedName>
</protein>
<proteinExistence type="predicted"/>
<evidence type="ECO:0000313" key="2">
    <source>
        <dbReference type="EMBL" id="MCF1716125.1"/>
    </source>
</evidence>
<reference evidence="2 3" key="1">
    <citation type="submission" date="2022-01" db="EMBL/GenBank/DDBJ databases">
        <title>Flavihumibacter sp. nov., isolated from sediment of a river.</title>
        <authorList>
            <person name="Liu H."/>
        </authorList>
    </citation>
    <scope>NUCLEOTIDE SEQUENCE [LARGE SCALE GENOMIC DNA]</scope>
    <source>
        <strain evidence="2 3">RY-1</strain>
    </source>
</reference>
<feature type="signal peptide" evidence="1">
    <location>
        <begin position="1"/>
        <end position="19"/>
    </location>
</feature>
<accession>A0ABS9BLA8</accession>
<keyword evidence="3" id="KW-1185">Reference proteome</keyword>
<feature type="chain" id="PRO_5046545510" evidence="1">
    <location>
        <begin position="20"/>
        <end position="369"/>
    </location>
</feature>
<dbReference type="EMBL" id="JAKEVY010000004">
    <property type="protein sequence ID" value="MCF1716125.1"/>
    <property type="molecule type" value="Genomic_DNA"/>
</dbReference>
<name>A0ABS9BLA8_9BACT</name>
<keyword evidence="1" id="KW-0732">Signal</keyword>
<organism evidence="2 3">
    <name type="scientific">Flavihumibacter fluminis</name>
    <dbReference type="NCBI Taxonomy" id="2909236"/>
    <lineage>
        <taxon>Bacteria</taxon>
        <taxon>Pseudomonadati</taxon>
        <taxon>Bacteroidota</taxon>
        <taxon>Chitinophagia</taxon>
        <taxon>Chitinophagales</taxon>
        <taxon>Chitinophagaceae</taxon>
        <taxon>Flavihumibacter</taxon>
    </lineage>
</organism>
<gene>
    <name evidence="2" type="ORF">L0U88_15905</name>
</gene>
<dbReference type="Proteomes" id="UP001200145">
    <property type="component" value="Unassembled WGS sequence"/>
</dbReference>
<sequence>MKKSILAVLLAAGSMPSIAQTTGMNQLGIPSDFTFRRNFTIELKNSNKVTVELADINDLSRLLNLDSLILKAYEDIQQLADTTSDPLSAVRFDLSCLEDGLTKIRSRKTTPTDSYYIKLKQETALLKTLQDSLVITGIIKHPAAPLEHKLNPDYPRYYRLTVSINRISDIPEILNGELNGKMNTLLQEHSGKWKQLAATENYALADDPSITAAVKRGHTIKSNDQLELNAGILLQNYQGYFTPAFNLKATLVLINKYRNREHAIGIAWQPTFAYTKNPDGKLSGFRNDFIEFSYKAWRLKNGERLENNGLNWNFSVGYLLKERGSIYTPSTFRIGLGGYQYRKSNLEAGLYFSDFFKKPTPTIRLSHTF</sequence>
<evidence type="ECO:0000313" key="3">
    <source>
        <dbReference type="Proteomes" id="UP001200145"/>
    </source>
</evidence>
<dbReference type="RefSeq" id="WP_234867076.1">
    <property type="nucleotide sequence ID" value="NZ_JAKEVY010000004.1"/>
</dbReference>
<evidence type="ECO:0000256" key="1">
    <source>
        <dbReference type="SAM" id="SignalP"/>
    </source>
</evidence>